<dbReference type="PROSITE" id="PS00061">
    <property type="entry name" value="ADH_SHORT"/>
    <property type="match status" value="1"/>
</dbReference>
<dbReference type="GO" id="GO:0016616">
    <property type="term" value="F:oxidoreductase activity, acting on the CH-OH group of donors, NAD or NADP as acceptor"/>
    <property type="evidence" value="ECO:0007669"/>
    <property type="project" value="TreeGrafter"/>
</dbReference>
<dbReference type="EMBL" id="CAACVG010012696">
    <property type="protein sequence ID" value="VEN60701.1"/>
    <property type="molecule type" value="Genomic_DNA"/>
</dbReference>
<dbReference type="SUPFAM" id="SSF51735">
    <property type="entry name" value="NAD(P)-binding Rossmann-fold domains"/>
    <property type="match status" value="1"/>
</dbReference>
<name>A0A653DKF0_CALMS</name>
<evidence type="ECO:0000313" key="3">
    <source>
        <dbReference type="EMBL" id="VEN60701.1"/>
    </source>
</evidence>
<dbReference type="GO" id="GO:0005737">
    <property type="term" value="C:cytoplasm"/>
    <property type="evidence" value="ECO:0007669"/>
    <property type="project" value="TreeGrafter"/>
</dbReference>
<dbReference type="Gene3D" id="3.40.50.720">
    <property type="entry name" value="NAD(P)-binding Rossmann-like Domain"/>
    <property type="match status" value="1"/>
</dbReference>
<dbReference type="InterPro" id="IPR020904">
    <property type="entry name" value="Sc_DH/Rdtase_CS"/>
</dbReference>
<gene>
    <name evidence="3" type="ORF">CALMAC_LOCUS18308</name>
</gene>
<dbReference type="InterPro" id="IPR002347">
    <property type="entry name" value="SDR_fam"/>
</dbReference>
<accession>A0A653DKF0</accession>
<dbReference type="Proteomes" id="UP000410492">
    <property type="component" value="Unassembled WGS sequence"/>
</dbReference>
<comment type="similarity">
    <text evidence="1">Belongs to the short-chain dehydrogenases/reductases (SDR) family.</text>
</comment>
<evidence type="ECO:0000313" key="4">
    <source>
        <dbReference type="Proteomes" id="UP000410492"/>
    </source>
</evidence>
<evidence type="ECO:0000256" key="2">
    <source>
        <dbReference type="ARBA" id="ARBA00023002"/>
    </source>
</evidence>
<organism evidence="3 4">
    <name type="scientific">Callosobruchus maculatus</name>
    <name type="common">Southern cowpea weevil</name>
    <name type="synonym">Pulse bruchid</name>
    <dbReference type="NCBI Taxonomy" id="64391"/>
    <lineage>
        <taxon>Eukaryota</taxon>
        <taxon>Metazoa</taxon>
        <taxon>Ecdysozoa</taxon>
        <taxon>Arthropoda</taxon>
        <taxon>Hexapoda</taxon>
        <taxon>Insecta</taxon>
        <taxon>Pterygota</taxon>
        <taxon>Neoptera</taxon>
        <taxon>Endopterygota</taxon>
        <taxon>Coleoptera</taxon>
        <taxon>Polyphaga</taxon>
        <taxon>Cucujiformia</taxon>
        <taxon>Chrysomeloidea</taxon>
        <taxon>Chrysomelidae</taxon>
        <taxon>Bruchinae</taxon>
        <taxon>Bruchini</taxon>
        <taxon>Callosobruchus</taxon>
    </lineage>
</organism>
<protein>
    <submittedName>
        <fullName evidence="3">Uncharacterized protein</fullName>
    </submittedName>
</protein>
<dbReference type="Pfam" id="PF00106">
    <property type="entry name" value="adh_short"/>
    <property type="match status" value="1"/>
</dbReference>
<reference evidence="3 4" key="1">
    <citation type="submission" date="2019-01" db="EMBL/GenBank/DDBJ databases">
        <authorList>
            <person name="Sayadi A."/>
        </authorList>
    </citation>
    <scope>NUCLEOTIDE SEQUENCE [LARGE SCALE GENOMIC DNA]</scope>
</reference>
<dbReference type="PANTHER" id="PTHR44229">
    <property type="entry name" value="15-HYDROXYPROSTAGLANDIN DEHYDROGENASE [NAD(+)]"/>
    <property type="match status" value="1"/>
</dbReference>
<evidence type="ECO:0000256" key="1">
    <source>
        <dbReference type="ARBA" id="ARBA00006484"/>
    </source>
</evidence>
<dbReference type="AlphaFoldDB" id="A0A653DKF0"/>
<dbReference type="OrthoDB" id="417891at2759"/>
<keyword evidence="4" id="KW-1185">Reference proteome</keyword>
<dbReference type="PANTHER" id="PTHR44229:SF8">
    <property type="entry name" value="ALCOHOL DEHYDROGENASE-RELATED"/>
    <property type="match status" value="1"/>
</dbReference>
<keyword evidence="2" id="KW-0560">Oxidoreductase</keyword>
<dbReference type="InterPro" id="IPR036291">
    <property type="entry name" value="NAD(P)-bd_dom_sf"/>
</dbReference>
<sequence>MYRYVFSQMAVIRGTYLALDKYLPKYKSPGEEPVIINTASILGLETWPSVPVYCASKHGVIGLGKSLSLPENYNKHRTKIISICPTMIKTALSARIREMCPDMPYLTPDVVGKKVMDILKESKGCATWVIDIDKTYEVEFPPKEALEKK</sequence>
<proteinExistence type="inferred from homology"/>